<dbReference type="Proteomes" id="UP000266313">
    <property type="component" value="Chromosome"/>
</dbReference>
<organism evidence="2 3">
    <name type="scientific">Methylocaldum marinum</name>
    <dbReference type="NCBI Taxonomy" id="1432792"/>
    <lineage>
        <taxon>Bacteria</taxon>
        <taxon>Pseudomonadati</taxon>
        <taxon>Pseudomonadota</taxon>
        <taxon>Gammaproteobacteria</taxon>
        <taxon>Methylococcales</taxon>
        <taxon>Methylococcaceae</taxon>
        <taxon>Methylocaldum</taxon>
    </lineage>
</organism>
<dbReference type="AlphaFoldDB" id="A0A250KUR8"/>
<gene>
    <name evidence="2" type="ORF">sS8_3437</name>
</gene>
<sequence>MRLNRQKTTFGRHETFPLRYSWLTKGFEAVKAEPDCFSRPEQAMVTLGVGRNMVNAIQYWLQATGIVVFDDGIARPTELGETLLGEGGDRYLEDEATLWIIHWLLASNAEGATGIYWFFNHYVLPRFYHNEVLRALGEFVEQEIKPGRSESTLKSDVSTLLRLYAPEAGRNDEHLDSPLAPLQLIEPESGGGYRCLRIMRPFLPPVALHFALAQRFEADPQQPALPVRAVLYSNDGWAAPGAVFRLSEEGLMAALNKVMDRYPHVYELRDTAGVHQIYRSQRAPGSLDVLRNHYQGGAA</sequence>
<dbReference type="OrthoDB" id="747541at2"/>
<proteinExistence type="predicted"/>
<protein>
    <recommendedName>
        <fullName evidence="1">DUF4007 domain-containing protein</fullName>
    </recommendedName>
</protein>
<name>A0A250KUR8_9GAMM</name>
<reference evidence="2 3" key="1">
    <citation type="submission" date="2016-12" db="EMBL/GenBank/DDBJ databases">
        <title>Genome sequencing of Methylocaldum marinum.</title>
        <authorList>
            <person name="Takeuchi M."/>
            <person name="Kamagata Y."/>
            <person name="Hiraoka S."/>
            <person name="Oshima K."/>
            <person name="Hattori M."/>
            <person name="Iwasaki W."/>
        </authorList>
    </citation>
    <scope>NUCLEOTIDE SEQUENCE [LARGE SCALE GENOMIC DNA]</scope>
    <source>
        <strain evidence="2 3">S8</strain>
    </source>
</reference>
<evidence type="ECO:0000313" key="2">
    <source>
        <dbReference type="EMBL" id="BBA35375.1"/>
    </source>
</evidence>
<evidence type="ECO:0000259" key="1">
    <source>
        <dbReference type="Pfam" id="PF13182"/>
    </source>
</evidence>
<dbReference type="KEGG" id="mmai:sS8_3437"/>
<evidence type="ECO:0000313" key="3">
    <source>
        <dbReference type="Proteomes" id="UP000266313"/>
    </source>
</evidence>
<accession>A0A250KUR8</accession>
<keyword evidence="3" id="KW-1185">Reference proteome</keyword>
<dbReference type="InterPro" id="IPR025248">
    <property type="entry name" value="DUF4007"/>
</dbReference>
<dbReference type="Pfam" id="PF13182">
    <property type="entry name" value="DUF4007"/>
    <property type="match status" value="1"/>
</dbReference>
<feature type="domain" description="DUF4007" evidence="1">
    <location>
        <begin position="10"/>
        <end position="294"/>
    </location>
</feature>
<dbReference type="EMBL" id="AP017928">
    <property type="protein sequence ID" value="BBA35375.1"/>
    <property type="molecule type" value="Genomic_DNA"/>
</dbReference>